<dbReference type="EMBL" id="SDIL01000148">
    <property type="protein sequence ID" value="RXK35266.1"/>
    <property type="molecule type" value="Genomic_DNA"/>
</dbReference>
<proteinExistence type="predicted"/>
<protein>
    <submittedName>
        <fullName evidence="2">Uncharacterized protein</fullName>
    </submittedName>
</protein>
<evidence type="ECO:0000313" key="3">
    <source>
        <dbReference type="Proteomes" id="UP000289152"/>
    </source>
</evidence>
<gene>
    <name evidence="2" type="ORF">M231_07491</name>
</gene>
<accession>A0A4Q1BBW6</accession>
<keyword evidence="3" id="KW-1185">Reference proteome</keyword>
<name>A0A4Q1BBW6_TREME</name>
<dbReference type="AlphaFoldDB" id="A0A4Q1BBW6"/>
<reference evidence="2 3" key="1">
    <citation type="submission" date="2016-06" db="EMBL/GenBank/DDBJ databases">
        <title>Evolution of pathogenesis and genome organization in the Tremellales.</title>
        <authorList>
            <person name="Cuomo C."/>
            <person name="Litvintseva A."/>
            <person name="Heitman J."/>
            <person name="Chen Y."/>
            <person name="Sun S."/>
            <person name="Springer D."/>
            <person name="Dromer F."/>
            <person name="Young S."/>
            <person name="Zeng Q."/>
            <person name="Chapman S."/>
            <person name="Gujja S."/>
            <person name="Saif S."/>
            <person name="Birren B."/>
        </authorList>
    </citation>
    <scope>NUCLEOTIDE SEQUENCE [LARGE SCALE GENOMIC DNA]</scope>
    <source>
        <strain evidence="2 3">ATCC 28783</strain>
    </source>
</reference>
<evidence type="ECO:0000313" key="2">
    <source>
        <dbReference type="EMBL" id="RXK35266.1"/>
    </source>
</evidence>
<comment type="caution">
    <text evidence="2">The sequence shown here is derived from an EMBL/GenBank/DDBJ whole genome shotgun (WGS) entry which is preliminary data.</text>
</comment>
<evidence type="ECO:0000256" key="1">
    <source>
        <dbReference type="SAM" id="MobiDB-lite"/>
    </source>
</evidence>
<organism evidence="2 3">
    <name type="scientific">Tremella mesenterica</name>
    <name type="common">Jelly fungus</name>
    <dbReference type="NCBI Taxonomy" id="5217"/>
    <lineage>
        <taxon>Eukaryota</taxon>
        <taxon>Fungi</taxon>
        <taxon>Dikarya</taxon>
        <taxon>Basidiomycota</taxon>
        <taxon>Agaricomycotina</taxon>
        <taxon>Tremellomycetes</taxon>
        <taxon>Tremellales</taxon>
        <taxon>Tremellaceae</taxon>
        <taxon>Tremella</taxon>
    </lineage>
</organism>
<dbReference type="InParanoid" id="A0A4Q1BBW6"/>
<feature type="region of interest" description="Disordered" evidence="1">
    <location>
        <begin position="38"/>
        <end position="82"/>
    </location>
</feature>
<feature type="compositionally biased region" description="Pro residues" evidence="1">
    <location>
        <begin position="61"/>
        <end position="72"/>
    </location>
</feature>
<sequence>MAPSTPTPNSFAAMRNFGGMVSSALSFGDRSRQVSSLGLGTLSLGEPSGAASPPRSASPSPGSPSPASGPPGPRRRKPAFRPGWVEVDGTLVEIYVSLVLMDRVSSAIDVAKE</sequence>
<feature type="compositionally biased region" description="Low complexity" evidence="1">
    <location>
        <begin position="38"/>
        <end position="60"/>
    </location>
</feature>
<dbReference type="Proteomes" id="UP000289152">
    <property type="component" value="Unassembled WGS sequence"/>
</dbReference>